<keyword evidence="1" id="KW-0472">Membrane</keyword>
<protein>
    <submittedName>
        <fullName evidence="2">Uncharacterized protein</fullName>
    </submittedName>
</protein>
<keyword evidence="1" id="KW-1133">Transmembrane helix</keyword>
<organism evidence="2">
    <name type="scientific">mine drainage metagenome</name>
    <dbReference type="NCBI Taxonomy" id="410659"/>
    <lineage>
        <taxon>unclassified sequences</taxon>
        <taxon>metagenomes</taxon>
        <taxon>ecological metagenomes</taxon>
    </lineage>
</organism>
<dbReference type="EMBL" id="CABR01000004">
    <property type="protein sequence ID" value="CBI09188.1"/>
    <property type="molecule type" value="Genomic_DNA"/>
</dbReference>
<evidence type="ECO:0000313" key="2">
    <source>
        <dbReference type="EMBL" id="CBI09188.1"/>
    </source>
</evidence>
<dbReference type="AlphaFoldDB" id="E6QPL7"/>
<accession>E6QPL7</accession>
<name>E6QPL7_9ZZZZ</name>
<feature type="transmembrane region" description="Helical" evidence="1">
    <location>
        <begin position="67"/>
        <end position="85"/>
    </location>
</feature>
<sequence>MASAYWPSNRLLFRLPSLSQKPMRSGDLGVPFRLPLLILGFVSLIIGVLAGLARLGWNVPLPSAQLLLLHGPLMVSGFLGTVIGLERAVAMGHRWAYAGPLLSGLGGIAFLIGLPFFIGATAITLGSAVLFAGTTLIMLRQRELFMLTMVLGALSWLVGNLLWLAGTPVPGVVTLWINFLILTIAGERLELSRFLPPSPVAKRVFAGILVMLLAGSFLSGTGTGIILYGVGLLALALWLLRQDIARRTVKEQGLTRFIAVCLLSGYAWLAAGGITLLVAGGLTGVAYDAVLHTILIGFVFSMIFGHAPIIFPAVLRVKMPYHWTFYLPLLVLHASLLVRLTGDGLGLPELRSLGGLLNAAALVLFVLSTVSSVFLGFRTKRS</sequence>
<feature type="transmembrane region" description="Helical" evidence="1">
    <location>
        <begin position="32"/>
        <end position="55"/>
    </location>
</feature>
<evidence type="ECO:0000256" key="1">
    <source>
        <dbReference type="SAM" id="Phobius"/>
    </source>
</evidence>
<feature type="transmembrane region" description="Helical" evidence="1">
    <location>
        <begin position="144"/>
        <end position="163"/>
    </location>
</feature>
<proteinExistence type="predicted"/>
<feature type="transmembrane region" description="Helical" evidence="1">
    <location>
        <begin position="105"/>
        <end position="132"/>
    </location>
</feature>
<feature type="transmembrane region" description="Helical" evidence="1">
    <location>
        <begin position="353"/>
        <end position="377"/>
    </location>
</feature>
<gene>
    <name evidence="2" type="ORF">CARN7_2844</name>
</gene>
<reference evidence="2" key="1">
    <citation type="submission" date="2009-10" db="EMBL/GenBank/DDBJ databases">
        <title>Diversity of trophic interactions inside an arsenic-rich microbial ecosystem.</title>
        <authorList>
            <person name="Bertin P.N."/>
            <person name="Heinrich-Salmeron A."/>
            <person name="Pelletier E."/>
            <person name="Goulhen-Chollet F."/>
            <person name="Arsene-Ploetze F."/>
            <person name="Gallien S."/>
            <person name="Calteau A."/>
            <person name="Vallenet D."/>
            <person name="Casiot C."/>
            <person name="Chane-Woon-Ming B."/>
            <person name="Giloteaux L."/>
            <person name="Barakat M."/>
            <person name="Bonnefoy V."/>
            <person name="Bruneel O."/>
            <person name="Chandler M."/>
            <person name="Cleiss J."/>
            <person name="Duran R."/>
            <person name="Elbaz-Poulichet F."/>
            <person name="Fonknechten N."/>
            <person name="Lauga B."/>
            <person name="Mornico D."/>
            <person name="Ortet P."/>
            <person name="Schaeffer C."/>
            <person name="Siguier P."/>
            <person name="Alexander Thil Smith A."/>
            <person name="Van Dorsselaer A."/>
            <person name="Weissenbach J."/>
            <person name="Medigue C."/>
            <person name="Le Paslier D."/>
        </authorList>
    </citation>
    <scope>NUCLEOTIDE SEQUENCE</scope>
</reference>
<feature type="transmembrane region" description="Helical" evidence="1">
    <location>
        <begin position="290"/>
        <end position="311"/>
    </location>
</feature>
<keyword evidence="1" id="KW-0812">Transmembrane</keyword>
<feature type="transmembrane region" description="Helical" evidence="1">
    <location>
        <begin position="253"/>
        <end position="278"/>
    </location>
</feature>
<comment type="caution">
    <text evidence="2">The sequence shown here is derived from an EMBL/GenBank/DDBJ whole genome shotgun (WGS) entry which is preliminary data.</text>
</comment>
<feature type="transmembrane region" description="Helical" evidence="1">
    <location>
        <begin position="323"/>
        <end position="341"/>
    </location>
</feature>
<feature type="transmembrane region" description="Helical" evidence="1">
    <location>
        <begin position="200"/>
        <end position="219"/>
    </location>
</feature>